<organism evidence="2 3">
    <name type="scientific">Brachionus plicatilis</name>
    <name type="common">Marine rotifer</name>
    <name type="synonym">Brachionus muelleri</name>
    <dbReference type="NCBI Taxonomy" id="10195"/>
    <lineage>
        <taxon>Eukaryota</taxon>
        <taxon>Metazoa</taxon>
        <taxon>Spiralia</taxon>
        <taxon>Gnathifera</taxon>
        <taxon>Rotifera</taxon>
        <taxon>Eurotatoria</taxon>
        <taxon>Monogononta</taxon>
        <taxon>Pseudotrocha</taxon>
        <taxon>Ploima</taxon>
        <taxon>Brachionidae</taxon>
        <taxon>Brachionus</taxon>
    </lineage>
</organism>
<feature type="domain" description="Phosphoribosyltransferase" evidence="1">
    <location>
        <begin position="30"/>
        <end position="167"/>
    </location>
</feature>
<keyword evidence="2" id="KW-0808">Transferase</keyword>
<feature type="non-terminal residue" evidence="2">
    <location>
        <position position="1"/>
    </location>
</feature>
<dbReference type="EMBL" id="REGN01013778">
    <property type="protein sequence ID" value="RMZ93467.1"/>
    <property type="molecule type" value="Genomic_DNA"/>
</dbReference>
<keyword evidence="3" id="KW-1185">Reference proteome</keyword>
<sequence>IICKTDSSIKLLDLANLKLNSNRLKVLKCNNQIKELHTVLRDCETSHSDFKFYSDRLIRLLVEEGLNELPYNPTTVITPSGCEYNGVKYISGVCGVSIMRSGEAMEKGLRECCRSIRIGKILIQSGDEETKKSSVIYAKFPKDVNTRKILLMYPIITSGSTINLAIR</sequence>
<reference evidence="2 3" key="1">
    <citation type="journal article" date="2018" name="Sci. Rep.">
        <title>Genomic signatures of local adaptation to the degree of environmental predictability in rotifers.</title>
        <authorList>
            <person name="Franch-Gras L."/>
            <person name="Hahn C."/>
            <person name="Garcia-Roger E.M."/>
            <person name="Carmona M.J."/>
            <person name="Serra M."/>
            <person name="Gomez A."/>
        </authorList>
    </citation>
    <scope>NUCLEOTIDE SEQUENCE [LARGE SCALE GENOMIC DNA]</scope>
    <source>
        <strain evidence="2">HYR1</strain>
    </source>
</reference>
<feature type="non-terminal residue" evidence="2">
    <location>
        <position position="167"/>
    </location>
</feature>
<dbReference type="InterPro" id="IPR029057">
    <property type="entry name" value="PRTase-like"/>
</dbReference>
<dbReference type="Proteomes" id="UP000276133">
    <property type="component" value="Unassembled WGS sequence"/>
</dbReference>
<dbReference type="AlphaFoldDB" id="A0A3M7P3Z6"/>
<dbReference type="Pfam" id="PF14681">
    <property type="entry name" value="UPRTase"/>
    <property type="match status" value="1"/>
</dbReference>
<dbReference type="OrthoDB" id="106623at2759"/>
<keyword evidence="2" id="KW-0328">Glycosyltransferase</keyword>
<comment type="caution">
    <text evidence="2">The sequence shown here is derived from an EMBL/GenBank/DDBJ whole genome shotgun (WGS) entry which is preliminary data.</text>
</comment>
<dbReference type="InterPro" id="IPR000836">
    <property type="entry name" value="PRTase_dom"/>
</dbReference>
<dbReference type="GO" id="GO:0016757">
    <property type="term" value="F:glycosyltransferase activity"/>
    <property type="evidence" value="ECO:0007669"/>
    <property type="project" value="UniProtKB-KW"/>
</dbReference>
<dbReference type="SUPFAM" id="SSF53271">
    <property type="entry name" value="PRTase-like"/>
    <property type="match status" value="1"/>
</dbReference>
<evidence type="ECO:0000313" key="3">
    <source>
        <dbReference type="Proteomes" id="UP000276133"/>
    </source>
</evidence>
<gene>
    <name evidence="2" type="ORF">BpHYR1_045056</name>
</gene>
<accession>A0A3M7P3Z6</accession>
<protein>
    <submittedName>
        <fullName evidence="2">Uracil phosphoribosyltransferase-like protein</fullName>
    </submittedName>
</protein>
<evidence type="ECO:0000313" key="2">
    <source>
        <dbReference type="EMBL" id="RMZ93467.1"/>
    </source>
</evidence>
<evidence type="ECO:0000259" key="1">
    <source>
        <dbReference type="Pfam" id="PF14681"/>
    </source>
</evidence>
<dbReference type="CDD" id="cd06223">
    <property type="entry name" value="PRTases_typeI"/>
    <property type="match status" value="1"/>
</dbReference>
<proteinExistence type="predicted"/>
<dbReference type="Gene3D" id="3.40.50.2020">
    <property type="match status" value="1"/>
</dbReference>
<dbReference type="STRING" id="10195.A0A3M7P3Z6"/>
<name>A0A3M7P3Z6_BRAPC</name>